<evidence type="ECO:0000313" key="28">
    <source>
        <dbReference type="EMBL" id="LAA52143.1"/>
    </source>
</evidence>
<evidence type="ECO:0000256" key="17">
    <source>
        <dbReference type="ARBA" id="ARBA00037002"/>
    </source>
</evidence>
<protein>
    <recommendedName>
        <fullName evidence="20">Acyl-coenzyme A thioesterase THEM4</fullName>
        <ecNumber evidence="19">3.1.2.2</ecNumber>
    </recommendedName>
    <alternativeName>
        <fullName evidence="21">Thioesterase superfamily member 4</fullName>
    </alternativeName>
</protein>
<comment type="catalytic activity">
    <reaction evidence="24">
        <text>decanoyl-CoA + H2O = decanoate + CoA + H(+)</text>
        <dbReference type="Rhea" id="RHEA:40059"/>
        <dbReference type="ChEBI" id="CHEBI:15377"/>
        <dbReference type="ChEBI" id="CHEBI:15378"/>
        <dbReference type="ChEBI" id="CHEBI:27689"/>
        <dbReference type="ChEBI" id="CHEBI:57287"/>
        <dbReference type="ChEBI" id="CHEBI:61430"/>
    </reaction>
    <physiologicalReaction direction="left-to-right" evidence="24">
        <dbReference type="Rhea" id="RHEA:40060"/>
    </physiologicalReaction>
</comment>
<name>A0A2D4FXH1_MICCO</name>
<evidence type="ECO:0000256" key="8">
    <source>
        <dbReference type="ARBA" id="ARBA00022792"/>
    </source>
</evidence>
<comment type="catalytic activity">
    <reaction evidence="26">
        <text>tetradecanoyl-CoA + H2O = tetradecanoate + CoA + H(+)</text>
        <dbReference type="Rhea" id="RHEA:40119"/>
        <dbReference type="ChEBI" id="CHEBI:15377"/>
        <dbReference type="ChEBI" id="CHEBI:15378"/>
        <dbReference type="ChEBI" id="CHEBI:30807"/>
        <dbReference type="ChEBI" id="CHEBI:57287"/>
        <dbReference type="ChEBI" id="CHEBI:57385"/>
    </reaction>
    <physiologicalReaction direction="left-to-right" evidence="26">
        <dbReference type="Rhea" id="RHEA:40120"/>
    </physiologicalReaction>
</comment>
<organism evidence="28">
    <name type="scientific">Micrurus corallinus</name>
    <name type="common">Brazilian coral snake</name>
    <dbReference type="NCBI Taxonomy" id="54390"/>
    <lineage>
        <taxon>Eukaryota</taxon>
        <taxon>Metazoa</taxon>
        <taxon>Chordata</taxon>
        <taxon>Craniata</taxon>
        <taxon>Vertebrata</taxon>
        <taxon>Euteleostomi</taxon>
        <taxon>Lepidosauria</taxon>
        <taxon>Squamata</taxon>
        <taxon>Bifurcata</taxon>
        <taxon>Unidentata</taxon>
        <taxon>Episquamata</taxon>
        <taxon>Toxicofera</taxon>
        <taxon>Serpentes</taxon>
        <taxon>Colubroidea</taxon>
        <taxon>Elapidae</taxon>
        <taxon>Elapinae</taxon>
        <taxon>Micrurus</taxon>
    </lineage>
</organism>
<keyword evidence="7" id="KW-0053">Apoptosis</keyword>
<evidence type="ECO:0000256" key="23">
    <source>
        <dbReference type="ARBA" id="ARBA00047734"/>
    </source>
</evidence>
<evidence type="ECO:0000256" key="6">
    <source>
        <dbReference type="ARBA" id="ARBA00022490"/>
    </source>
</evidence>
<feature type="domain" description="Thioesterase" evidence="27">
    <location>
        <begin position="144"/>
        <end position="216"/>
    </location>
</feature>
<keyword evidence="5" id="KW-1003">Cell membrane</keyword>
<evidence type="ECO:0000256" key="25">
    <source>
        <dbReference type="ARBA" id="ARBA00048074"/>
    </source>
</evidence>
<proteinExistence type="inferred from homology"/>
<dbReference type="GO" id="GO:0005743">
    <property type="term" value="C:mitochondrial inner membrane"/>
    <property type="evidence" value="ECO:0007669"/>
    <property type="project" value="UniProtKB-SubCell"/>
</dbReference>
<evidence type="ECO:0000256" key="18">
    <source>
        <dbReference type="ARBA" id="ARBA00038456"/>
    </source>
</evidence>
<evidence type="ECO:0000256" key="5">
    <source>
        <dbReference type="ARBA" id="ARBA00022475"/>
    </source>
</evidence>
<evidence type="ECO:0000256" key="26">
    <source>
        <dbReference type="ARBA" id="ARBA00048180"/>
    </source>
</evidence>
<evidence type="ECO:0000256" key="9">
    <source>
        <dbReference type="ARBA" id="ARBA00022801"/>
    </source>
</evidence>
<evidence type="ECO:0000256" key="15">
    <source>
        <dbReference type="ARBA" id="ARBA00023273"/>
    </source>
</evidence>
<keyword evidence="6" id="KW-0963">Cytoplasm</keyword>
<evidence type="ECO:0000256" key="19">
    <source>
        <dbReference type="ARBA" id="ARBA00038848"/>
    </source>
</evidence>
<comment type="subcellular location">
    <subcellularLocation>
        <location evidence="3">Cell projection</location>
        <location evidence="3">Ruffle membrane</location>
    </subcellularLocation>
    <subcellularLocation>
        <location evidence="1">Cytoplasm</location>
    </subcellularLocation>
    <subcellularLocation>
        <location evidence="4">Mitochondrion inner membrane</location>
        <topology evidence="4">Peripheral membrane protein</topology>
    </subcellularLocation>
    <subcellularLocation>
        <location evidence="2">Mitochondrion intermembrane space</location>
    </subcellularLocation>
</comment>
<dbReference type="Pfam" id="PF03061">
    <property type="entry name" value="4HBT"/>
    <property type="match status" value="1"/>
</dbReference>
<evidence type="ECO:0000259" key="27">
    <source>
        <dbReference type="Pfam" id="PF03061"/>
    </source>
</evidence>
<evidence type="ECO:0000256" key="20">
    <source>
        <dbReference type="ARBA" id="ARBA00040123"/>
    </source>
</evidence>
<comment type="catalytic activity">
    <reaction evidence="25">
        <text>dodecanoyl-CoA + H2O = dodecanoate + CoA + H(+)</text>
        <dbReference type="Rhea" id="RHEA:30135"/>
        <dbReference type="ChEBI" id="CHEBI:15377"/>
        <dbReference type="ChEBI" id="CHEBI:15378"/>
        <dbReference type="ChEBI" id="CHEBI:18262"/>
        <dbReference type="ChEBI" id="CHEBI:57287"/>
        <dbReference type="ChEBI" id="CHEBI:57375"/>
    </reaction>
    <physiologicalReaction direction="left-to-right" evidence="25">
        <dbReference type="Rhea" id="RHEA:30136"/>
    </physiologicalReaction>
</comment>
<dbReference type="InterPro" id="IPR006683">
    <property type="entry name" value="Thioestr_dom"/>
</dbReference>
<dbReference type="SUPFAM" id="SSF54637">
    <property type="entry name" value="Thioesterase/thiol ester dehydrase-isomerase"/>
    <property type="match status" value="1"/>
</dbReference>
<evidence type="ECO:0000256" key="21">
    <source>
        <dbReference type="ARBA" id="ARBA00043210"/>
    </source>
</evidence>
<dbReference type="GO" id="GO:0005758">
    <property type="term" value="C:mitochondrial intermembrane space"/>
    <property type="evidence" value="ECO:0007669"/>
    <property type="project" value="UniProtKB-SubCell"/>
</dbReference>
<keyword evidence="14" id="KW-0472">Membrane</keyword>
<dbReference type="EMBL" id="IACJ01096279">
    <property type="protein sequence ID" value="LAA52143.1"/>
    <property type="molecule type" value="Transcribed_RNA"/>
</dbReference>
<dbReference type="Gene3D" id="3.10.129.10">
    <property type="entry name" value="Hotdog Thioesterase"/>
    <property type="match status" value="1"/>
</dbReference>
<dbReference type="GO" id="GO:0016787">
    <property type="term" value="F:hydrolase activity"/>
    <property type="evidence" value="ECO:0007669"/>
    <property type="project" value="UniProtKB-KW"/>
</dbReference>
<evidence type="ECO:0000256" key="12">
    <source>
        <dbReference type="ARBA" id="ARBA00023098"/>
    </source>
</evidence>
<dbReference type="GO" id="GO:0006631">
    <property type="term" value="P:fatty acid metabolic process"/>
    <property type="evidence" value="ECO:0007669"/>
    <property type="project" value="UniProtKB-KW"/>
</dbReference>
<keyword evidence="8" id="KW-0999">Mitochondrion inner membrane</keyword>
<dbReference type="CDD" id="cd03443">
    <property type="entry name" value="PaaI_thioesterase"/>
    <property type="match status" value="1"/>
</dbReference>
<evidence type="ECO:0000256" key="4">
    <source>
        <dbReference type="ARBA" id="ARBA00004637"/>
    </source>
</evidence>
<comment type="catalytic activity">
    <reaction evidence="16">
        <text>(5Z,8Z,11Z,14Z)-eicosatetraenoyl-CoA + H2O = (5Z,8Z,11Z,14Z)-eicosatetraenoate + CoA + H(+)</text>
        <dbReference type="Rhea" id="RHEA:40151"/>
        <dbReference type="ChEBI" id="CHEBI:15377"/>
        <dbReference type="ChEBI" id="CHEBI:15378"/>
        <dbReference type="ChEBI" id="CHEBI:32395"/>
        <dbReference type="ChEBI" id="CHEBI:57287"/>
        <dbReference type="ChEBI" id="CHEBI:57368"/>
    </reaction>
    <physiologicalReaction direction="left-to-right" evidence="16">
        <dbReference type="Rhea" id="RHEA:40152"/>
    </physiologicalReaction>
</comment>
<dbReference type="GO" id="GO:0006915">
    <property type="term" value="P:apoptotic process"/>
    <property type="evidence" value="ECO:0007669"/>
    <property type="project" value="UniProtKB-KW"/>
</dbReference>
<dbReference type="AlphaFoldDB" id="A0A2D4FXH1"/>
<evidence type="ECO:0000256" key="16">
    <source>
        <dbReference type="ARBA" id="ARBA00035852"/>
    </source>
</evidence>
<comment type="similarity">
    <text evidence="18">Belongs to the THEM4/THEM5 thioesterase family.</text>
</comment>
<evidence type="ECO:0000256" key="7">
    <source>
        <dbReference type="ARBA" id="ARBA00022703"/>
    </source>
</evidence>
<reference evidence="28" key="2">
    <citation type="submission" date="2017-11" db="EMBL/GenBank/DDBJ databases">
        <title>Coralsnake Venomics: Analyses of Venom Gland Transcriptomes and Proteomes of Six Brazilian Taxa.</title>
        <authorList>
            <person name="Aird S.D."/>
            <person name="Jorge da Silva N."/>
            <person name="Qiu L."/>
            <person name="Villar-Briones A."/>
            <person name="Aparecida-Saddi V."/>
            <person name="Campos-Telles M.P."/>
            <person name="Grau M."/>
            <person name="Mikheyev A.S."/>
        </authorList>
    </citation>
    <scope>NUCLEOTIDE SEQUENCE</scope>
    <source>
        <tissue evidence="28">Venom_gland</tissue>
    </source>
</reference>
<dbReference type="PANTHER" id="PTHR12418">
    <property type="entry name" value="ACYL-COENZYME A THIOESTERASE THEM4"/>
    <property type="match status" value="1"/>
</dbReference>
<keyword evidence="15" id="KW-0966">Cell projection</keyword>
<evidence type="ECO:0000256" key="2">
    <source>
        <dbReference type="ARBA" id="ARBA00004569"/>
    </source>
</evidence>
<evidence type="ECO:0000256" key="11">
    <source>
        <dbReference type="ARBA" id="ARBA00022946"/>
    </source>
</evidence>
<evidence type="ECO:0000256" key="1">
    <source>
        <dbReference type="ARBA" id="ARBA00004496"/>
    </source>
</evidence>
<dbReference type="EC" id="3.1.2.2" evidence="19"/>
<keyword evidence="12" id="KW-0443">Lipid metabolism</keyword>
<evidence type="ECO:0000256" key="22">
    <source>
        <dbReference type="ARBA" id="ARBA00047588"/>
    </source>
</evidence>
<sequence length="244" mass="27252">MLRNWARLSWGLPYFVTPRSGLLHQRFSHKLQGNSAAWILVSQKSIDRAVPNPSWSQEMMLQFNRYMEMTKDGSWQKLPSYQSFSDHLPEGPAKEEFQKQKHRLFLRSIEEEGKGFEYAMFVRPSEKRVVGIFQLGPYLEGPSGFAHGGAIATILDSTVGASVILISRRIMTANLNINYKSPVELGSVVLVDSKVDKIEGRKIVASGEVRSVDGQTLHAEATSLFIELQPPSSPQKEGDSSSSP</sequence>
<comment type="catalytic activity">
    <reaction evidence="17">
        <text>(9Z)-octadecenoyl-CoA + H2O = (9Z)-octadecenoate + CoA + H(+)</text>
        <dbReference type="Rhea" id="RHEA:40139"/>
        <dbReference type="ChEBI" id="CHEBI:15377"/>
        <dbReference type="ChEBI" id="CHEBI:15378"/>
        <dbReference type="ChEBI" id="CHEBI:30823"/>
        <dbReference type="ChEBI" id="CHEBI:57287"/>
        <dbReference type="ChEBI" id="CHEBI:57387"/>
    </reaction>
    <physiologicalReaction direction="left-to-right" evidence="17">
        <dbReference type="Rhea" id="RHEA:40140"/>
    </physiologicalReaction>
</comment>
<dbReference type="GO" id="GO:0032587">
    <property type="term" value="C:ruffle membrane"/>
    <property type="evidence" value="ECO:0007669"/>
    <property type="project" value="UniProtKB-SubCell"/>
</dbReference>
<comment type="catalytic activity">
    <reaction evidence="22">
        <text>octanoyl-CoA + H2O = octanoate + CoA + H(+)</text>
        <dbReference type="Rhea" id="RHEA:30143"/>
        <dbReference type="ChEBI" id="CHEBI:15377"/>
        <dbReference type="ChEBI" id="CHEBI:15378"/>
        <dbReference type="ChEBI" id="CHEBI:25646"/>
        <dbReference type="ChEBI" id="CHEBI:57287"/>
        <dbReference type="ChEBI" id="CHEBI:57386"/>
    </reaction>
    <physiologicalReaction direction="left-to-right" evidence="22">
        <dbReference type="Rhea" id="RHEA:30144"/>
    </physiologicalReaction>
</comment>
<keyword evidence="9" id="KW-0378">Hydrolase</keyword>
<accession>A0A2D4FXH1</accession>
<evidence type="ECO:0000256" key="13">
    <source>
        <dbReference type="ARBA" id="ARBA00023128"/>
    </source>
</evidence>
<dbReference type="InterPro" id="IPR052365">
    <property type="entry name" value="THEM4/THEM5_acyl-CoA_thioest"/>
</dbReference>
<keyword evidence="10" id="KW-0276">Fatty acid metabolism</keyword>
<dbReference type="PANTHER" id="PTHR12418:SF19">
    <property type="entry name" value="ACYL-COENZYME A THIOESTERASE THEM4"/>
    <property type="match status" value="1"/>
</dbReference>
<keyword evidence="11" id="KW-0809">Transit peptide</keyword>
<evidence type="ECO:0000256" key="10">
    <source>
        <dbReference type="ARBA" id="ARBA00022832"/>
    </source>
</evidence>
<evidence type="ECO:0000256" key="3">
    <source>
        <dbReference type="ARBA" id="ARBA00004632"/>
    </source>
</evidence>
<dbReference type="InterPro" id="IPR029069">
    <property type="entry name" value="HotDog_dom_sf"/>
</dbReference>
<evidence type="ECO:0000256" key="14">
    <source>
        <dbReference type="ARBA" id="ARBA00023136"/>
    </source>
</evidence>
<keyword evidence="13" id="KW-0496">Mitochondrion</keyword>
<comment type="catalytic activity">
    <reaction evidence="23">
        <text>hexadecanoyl-CoA + H2O = hexadecanoate + CoA + H(+)</text>
        <dbReference type="Rhea" id="RHEA:16645"/>
        <dbReference type="ChEBI" id="CHEBI:7896"/>
        <dbReference type="ChEBI" id="CHEBI:15377"/>
        <dbReference type="ChEBI" id="CHEBI:15378"/>
        <dbReference type="ChEBI" id="CHEBI:57287"/>
        <dbReference type="ChEBI" id="CHEBI:57379"/>
        <dbReference type="EC" id="3.1.2.2"/>
    </reaction>
    <physiologicalReaction direction="left-to-right" evidence="23">
        <dbReference type="Rhea" id="RHEA:16646"/>
    </physiologicalReaction>
</comment>
<evidence type="ECO:0000256" key="24">
    <source>
        <dbReference type="ARBA" id="ARBA00047969"/>
    </source>
</evidence>
<reference evidence="28" key="1">
    <citation type="submission" date="2017-07" db="EMBL/GenBank/DDBJ databases">
        <authorList>
            <person name="Mikheyev A."/>
            <person name="Grau M."/>
        </authorList>
    </citation>
    <scope>NUCLEOTIDE SEQUENCE</scope>
    <source>
        <tissue evidence="28">Venom_gland</tissue>
    </source>
</reference>